<dbReference type="AlphaFoldDB" id="A0A0F9Q3C8"/>
<evidence type="ECO:0000313" key="1">
    <source>
        <dbReference type="EMBL" id="KKN36999.1"/>
    </source>
</evidence>
<name>A0A0F9Q3C8_9ZZZZ</name>
<organism evidence="1">
    <name type="scientific">marine sediment metagenome</name>
    <dbReference type="NCBI Taxonomy" id="412755"/>
    <lineage>
        <taxon>unclassified sequences</taxon>
        <taxon>metagenomes</taxon>
        <taxon>ecological metagenomes</taxon>
    </lineage>
</organism>
<comment type="caution">
    <text evidence="1">The sequence shown here is derived from an EMBL/GenBank/DDBJ whole genome shotgun (WGS) entry which is preliminary data.</text>
</comment>
<sequence length="31" mass="3534">MVGTGYVCRRCGAVKLDRWPEWVIMGHAVRS</sequence>
<proteinExistence type="predicted"/>
<protein>
    <submittedName>
        <fullName evidence="1">Uncharacterized protein</fullName>
    </submittedName>
</protein>
<dbReference type="EMBL" id="LAZR01001928">
    <property type="protein sequence ID" value="KKN36999.1"/>
    <property type="molecule type" value="Genomic_DNA"/>
</dbReference>
<reference evidence="1" key="1">
    <citation type="journal article" date="2015" name="Nature">
        <title>Complex archaea that bridge the gap between prokaryotes and eukaryotes.</title>
        <authorList>
            <person name="Spang A."/>
            <person name="Saw J.H."/>
            <person name="Jorgensen S.L."/>
            <person name="Zaremba-Niedzwiedzka K."/>
            <person name="Martijn J."/>
            <person name="Lind A.E."/>
            <person name="van Eijk R."/>
            <person name="Schleper C."/>
            <person name="Guy L."/>
            <person name="Ettema T.J."/>
        </authorList>
    </citation>
    <scope>NUCLEOTIDE SEQUENCE</scope>
</reference>
<gene>
    <name evidence="1" type="ORF">LCGC14_0768100</name>
</gene>
<accession>A0A0F9Q3C8</accession>